<sequence length="70" mass="8260">MRKLYEYISVEQKKEVIEKLKQSLEQLDGELSNNGDSFSPFVRQILLSTKDKWTLEIELLQNDIKDNNES</sequence>
<reference evidence="1" key="1">
    <citation type="submission" date="2022-10" db="EMBL/GenBank/DDBJ databases">
        <title>Description of Fervidibacillus gen. nov. in the family Fervidibacillaceae fam. nov. with two species, Fervidibacillus albus sp. nov., and Fervidibacillus halotolerans sp. nov., isolated from tidal flat sediments.</title>
        <authorList>
            <person name="Kwon K.K."/>
            <person name="Yang S.-H."/>
        </authorList>
    </citation>
    <scope>NUCLEOTIDE SEQUENCE</scope>
    <source>
        <strain evidence="1">JCM 19140</strain>
    </source>
</reference>
<evidence type="ECO:0000313" key="1">
    <source>
        <dbReference type="EMBL" id="MCU9615018.1"/>
    </source>
</evidence>
<dbReference type="Proteomes" id="UP001209318">
    <property type="component" value="Unassembled WGS sequence"/>
</dbReference>
<evidence type="ECO:0000313" key="2">
    <source>
        <dbReference type="Proteomes" id="UP001209318"/>
    </source>
</evidence>
<dbReference type="EMBL" id="JAOUSF010000006">
    <property type="protein sequence ID" value="MCU9615018.1"/>
    <property type="molecule type" value="Genomic_DNA"/>
</dbReference>
<name>A0AAE3IWS1_9BACI</name>
<comment type="caution">
    <text evidence="1">The sequence shown here is derived from an EMBL/GenBank/DDBJ whole genome shotgun (WGS) entry which is preliminary data.</text>
</comment>
<accession>A0AAE3IWS1</accession>
<protein>
    <submittedName>
        <fullName evidence="1">Uncharacterized protein</fullName>
    </submittedName>
</protein>
<dbReference type="AlphaFoldDB" id="A0AAE3IWS1"/>
<dbReference type="RefSeq" id="WP_263074339.1">
    <property type="nucleotide sequence ID" value="NZ_JAOUSF010000006.1"/>
</dbReference>
<keyword evidence="2" id="KW-1185">Reference proteome</keyword>
<proteinExistence type="predicted"/>
<organism evidence="1 2">
    <name type="scientific">Perspicuibacillus lycopersici</name>
    <dbReference type="NCBI Taxonomy" id="1325689"/>
    <lineage>
        <taxon>Bacteria</taxon>
        <taxon>Bacillati</taxon>
        <taxon>Bacillota</taxon>
        <taxon>Bacilli</taxon>
        <taxon>Bacillales</taxon>
        <taxon>Bacillaceae</taxon>
        <taxon>Perspicuibacillus</taxon>
    </lineage>
</organism>
<gene>
    <name evidence="1" type="ORF">OEV98_15895</name>
</gene>